<protein>
    <submittedName>
        <fullName evidence="2">Uncharacterized protein</fullName>
    </submittedName>
</protein>
<name>A0AAQ3M8Q3_9PEZI</name>
<organism evidence="2 3">
    <name type="scientific">Acrodontium crateriforme</name>
    <dbReference type="NCBI Taxonomy" id="150365"/>
    <lineage>
        <taxon>Eukaryota</taxon>
        <taxon>Fungi</taxon>
        <taxon>Dikarya</taxon>
        <taxon>Ascomycota</taxon>
        <taxon>Pezizomycotina</taxon>
        <taxon>Dothideomycetes</taxon>
        <taxon>Dothideomycetidae</taxon>
        <taxon>Mycosphaerellales</taxon>
        <taxon>Teratosphaeriaceae</taxon>
        <taxon>Acrodontium</taxon>
    </lineage>
</organism>
<gene>
    <name evidence="2" type="ORF">R9X50_00581300</name>
</gene>
<dbReference type="Proteomes" id="UP001303373">
    <property type="component" value="Chromosome 9"/>
</dbReference>
<proteinExistence type="predicted"/>
<feature type="region of interest" description="Disordered" evidence="1">
    <location>
        <begin position="147"/>
        <end position="169"/>
    </location>
</feature>
<accession>A0AAQ3M8Q3</accession>
<dbReference type="AlphaFoldDB" id="A0AAQ3M8Q3"/>
<keyword evidence="3" id="KW-1185">Reference proteome</keyword>
<evidence type="ECO:0000256" key="1">
    <source>
        <dbReference type="SAM" id="MobiDB-lite"/>
    </source>
</evidence>
<feature type="compositionally biased region" description="Polar residues" evidence="1">
    <location>
        <begin position="147"/>
        <end position="161"/>
    </location>
</feature>
<reference evidence="2 3" key="1">
    <citation type="submission" date="2023-11" db="EMBL/GenBank/DDBJ databases">
        <title>An acidophilic fungus is an integral part of prey digestion in a carnivorous sundew plant.</title>
        <authorList>
            <person name="Tsai I.J."/>
        </authorList>
    </citation>
    <scope>NUCLEOTIDE SEQUENCE [LARGE SCALE GENOMIC DNA]</scope>
    <source>
        <strain evidence="2">169a</strain>
    </source>
</reference>
<evidence type="ECO:0000313" key="3">
    <source>
        <dbReference type="Proteomes" id="UP001303373"/>
    </source>
</evidence>
<evidence type="ECO:0000313" key="2">
    <source>
        <dbReference type="EMBL" id="WPH02943.1"/>
    </source>
</evidence>
<sequence length="219" mass="24402">MLTLVYFNYLTMEFQIQRMLESGDDVAKSSLLKVSVEIIATILQLGAVRDRVVVLRHDYEFVLLTYAMPSAAVLTSMLADSVRNKNKPFPLGTSRAEVIRQLSVVVSQLDTIFLSENANYTITSQASATITRILDEVLDSPNQSLQTANETQFPLTPSHSSELPPHERNMAQNILPGPSDRNALFGMPDPFLGSYDEQGFNDWMSSIDWTAAGSEWSHL</sequence>
<dbReference type="EMBL" id="CP138588">
    <property type="protein sequence ID" value="WPH02943.1"/>
    <property type="molecule type" value="Genomic_DNA"/>
</dbReference>